<accession>X1U2A0</accession>
<sequence length="77" mass="9324">DLCKFAKMPYISQQQKRPIFWEEMTPENEKNRSCAVETPLDLDESSLNKYHKRARRDLREGIKNGLKIKLFKYQYEQ</sequence>
<gene>
    <name evidence="1" type="ORF">S12H4_51149</name>
</gene>
<name>X1U2A0_9ZZZZ</name>
<proteinExistence type="predicted"/>
<reference evidence="1" key="1">
    <citation type="journal article" date="2014" name="Front. Microbiol.">
        <title>High frequency of phylogenetically diverse reductive dehalogenase-homologous genes in deep subseafloor sedimentary metagenomes.</title>
        <authorList>
            <person name="Kawai M."/>
            <person name="Futagami T."/>
            <person name="Toyoda A."/>
            <person name="Takaki Y."/>
            <person name="Nishi S."/>
            <person name="Hori S."/>
            <person name="Arai W."/>
            <person name="Tsubouchi T."/>
            <person name="Morono Y."/>
            <person name="Uchiyama I."/>
            <person name="Ito T."/>
            <person name="Fujiyama A."/>
            <person name="Inagaki F."/>
            <person name="Takami H."/>
        </authorList>
    </citation>
    <scope>NUCLEOTIDE SEQUENCE</scope>
    <source>
        <strain evidence="1">Expedition CK06-06</strain>
    </source>
</reference>
<dbReference type="EMBL" id="BARW01032291">
    <property type="protein sequence ID" value="GAJ11683.1"/>
    <property type="molecule type" value="Genomic_DNA"/>
</dbReference>
<organism evidence="1">
    <name type="scientific">marine sediment metagenome</name>
    <dbReference type="NCBI Taxonomy" id="412755"/>
    <lineage>
        <taxon>unclassified sequences</taxon>
        <taxon>metagenomes</taxon>
        <taxon>ecological metagenomes</taxon>
    </lineage>
</organism>
<protein>
    <submittedName>
        <fullName evidence="1">Uncharacterized protein</fullName>
    </submittedName>
</protein>
<evidence type="ECO:0000313" key="1">
    <source>
        <dbReference type="EMBL" id="GAJ11683.1"/>
    </source>
</evidence>
<feature type="non-terminal residue" evidence="1">
    <location>
        <position position="1"/>
    </location>
</feature>
<comment type="caution">
    <text evidence="1">The sequence shown here is derived from an EMBL/GenBank/DDBJ whole genome shotgun (WGS) entry which is preliminary data.</text>
</comment>
<dbReference type="AlphaFoldDB" id="X1U2A0"/>